<keyword evidence="3" id="KW-1185">Reference proteome</keyword>
<dbReference type="SUPFAM" id="SSF51430">
    <property type="entry name" value="NAD(P)-linked oxidoreductase"/>
    <property type="match status" value="1"/>
</dbReference>
<feature type="region of interest" description="Disordered" evidence="1">
    <location>
        <begin position="57"/>
        <end position="79"/>
    </location>
</feature>
<protein>
    <submittedName>
        <fullName evidence="2">Uncharacterized oxidoreductase at1g06690 chloroplastic</fullName>
    </submittedName>
</protein>
<name>A0A830CDI3_9LAMI</name>
<dbReference type="Proteomes" id="UP000653305">
    <property type="component" value="Unassembled WGS sequence"/>
</dbReference>
<accession>A0A830CDI3</accession>
<evidence type="ECO:0000313" key="2">
    <source>
        <dbReference type="EMBL" id="GFP96402.1"/>
    </source>
</evidence>
<dbReference type="AlphaFoldDB" id="A0A830CDI3"/>
<organism evidence="2 3">
    <name type="scientific">Phtheirospermum japonicum</name>
    <dbReference type="NCBI Taxonomy" id="374723"/>
    <lineage>
        <taxon>Eukaryota</taxon>
        <taxon>Viridiplantae</taxon>
        <taxon>Streptophyta</taxon>
        <taxon>Embryophyta</taxon>
        <taxon>Tracheophyta</taxon>
        <taxon>Spermatophyta</taxon>
        <taxon>Magnoliopsida</taxon>
        <taxon>eudicotyledons</taxon>
        <taxon>Gunneridae</taxon>
        <taxon>Pentapetalae</taxon>
        <taxon>asterids</taxon>
        <taxon>lamiids</taxon>
        <taxon>Lamiales</taxon>
        <taxon>Orobanchaceae</taxon>
        <taxon>Orobanchaceae incertae sedis</taxon>
        <taxon>Phtheirospermum</taxon>
    </lineage>
</organism>
<dbReference type="Gene3D" id="3.20.20.100">
    <property type="entry name" value="NADP-dependent oxidoreductase domain"/>
    <property type="match status" value="1"/>
</dbReference>
<proteinExistence type="predicted"/>
<evidence type="ECO:0000256" key="1">
    <source>
        <dbReference type="SAM" id="MobiDB-lite"/>
    </source>
</evidence>
<dbReference type="OrthoDB" id="37537at2759"/>
<gene>
    <name evidence="2" type="ORF">PHJA_001784300</name>
</gene>
<sequence length="156" mass="17055">MIQVVLNWLIAQDNVVPIPGARNGEQAKEFAGAVGWKLSDDQVDELRSMASEIKPVVGFPVENPPSAKPKAEPSGSGPGPRLWAWDLGLGSWAIGPIEVGRGGGLVPIQPVRRSSGFYGAVKPETKSFYLWERFVETEGHYRGKFVLRIENSSRLD</sequence>
<dbReference type="EMBL" id="BMAC01000436">
    <property type="protein sequence ID" value="GFP96402.1"/>
    <property type="molecule type" value="Genomic_DNA"/>
</dbReference>
<comment type="caution">
    <text evidence="2">The sequence shown here is derived from an EMBL/GenBank/DDBJ whole genome shotgun (WGS) entry which is preliminary data.</text>
</comment>
<dbReference type="InterPro" id="IPR036812">
    <property type="entry name" value="NAD(P)_OxRdtase_dom_sf"/>
</dbReference>
<evidence type="ECO:0000313" key="3">
    <source>
        <dbReference type="Proteomes" id="UP000653305"/>
    </source>
</evidence>
<reference evidence="2" key="1">
    <citation type="submission" date="2020-07" db="EMBL/GenBank/DDBJ databases">
        <title>Ethylene signaling mediates host invasion by parasitic plants.</title>
        <authorList>
            <person name="Yoshida S."/>
        </authorList>
    </citation>
    <scope>NUCLEOTIDE SEQUENCE</scope>
    <source>
        <strain evidence="2">Okayama</strain>
    </source>
</reference>